<keyword evidence="1" id="KW-0732">Signal</keyword>
<protein>
    <recommendedName>
        <fullName evidence="2">DUF6705 domain-containing protein</fullName>
    </recommendedName>
</protein>
<feature type="chain" id="PRO_5046468381" description="DUF6705 domain-containing protein" evidence="1">
    <location>
        <begin position="19"/>
        <end position="176"/>
    </location>
</feature>
<dbReference type="RefSeq" id="WP_267267713.1">
    <property type="nucleotide sequence ID" value="NZ_JAOVZW010000052.1"/>
</dbReference>
<keyword evidence="4" id="KW-1185">Reference proteome</keyword>
<accession>A0ABT3XXX3</accession>
<dbReference type="Pfam" id="PF20448">
    <property type="entry name" value="DUF6705"/>
    <property type="match status" value="1"/>
</dbReference>
<dbReference type="InterPro" id="IPR046551">
    <property type="entry name" value="DUF6705"/>
</dbReference>
<name>A0ABT3XXX3_9FLAO</name>
<proteinExistence type="predicted"/>
<sequence length="176" mass="20217">MKKYLAILILTMIVNCKAQSPIYILEQSPIDIPQNSYIKYTNNILNKFVGTWTHSENGKVFTLALQKVEMVFIVDYYKDLLKGKYKYINNGITIVDTSNFPLLNSKLTGAQLWEADSNKVTLFFDDPERPKMSCEVDLTYSNINGIEKLHWNLRLVGLPSSRDPNMNQATDFRVPT</sequence>
<evidence type="ECO:0000313" key="4">
    <source>
        <dbReference type="Proteomes" id="UP001073122"/>
    </source>
</evidence>
<evidence type="ECO:0000259" key="2">
    <source>
        <dbReference type="Pfam" id="PF20448"/>
    </source>
</evidence>
<evidence type="ECO:0000256" key="1">
    <source>
        <dbReference type="SAM" id="SignalP"/>
    </source>
</evidence>
<gene>
    <name evidence="3" type="ORF">OF897_21490</name>
</gene>
<evidence type="ECO:0000313" key="3">
    <source>
        <dbReference type="EMBL" id="MCX8526491.1"/>
    </source>
</evidence>
<dbReference type="Proteomes" id="UP001073122">
    <property type="component" value="Unassembled WGS sequence"/>
</dbReference>
<dbReference type="EMBL" id="JAOVZW010000052">
    <property type="protein sequence ID" value="MCX8526491.1"/>
    <property type="molecule type" value="Genomic_DNA"/>
</dbReference>
<reference evidence="3" key="1">
    <citation type="submission" date="2022-10" db="EMBL/GenBank/DDBJ databases">
        <title>Chryseobacterium sp. nov., a novel bacterial species.</title>
        <authorList>
            <person name="Cao Y."/>
        </authorList>
    </citation>
    <scope>NUCLEOTIDE SEQUENCE</scope>
    <source>
        <strain evidence="3">CCTCC AB2015118</strain>
    </source>
</reference>
<feature type="domain" description="DUF6705" evidence="2">
    <location>
        <begin position="1"/>
        <end position="175"/>
    </location>
</feature>
<feature type="signal peptide" evidence="1">
    <location>
        <begin position="1"/>
        <end position="18"/>
    </location>
</feature>
<organism evidence="3 4">
    <name type="scientific">Chryseobacterium formosus</name>
    <dbReference type="NCBI Taxonomy" id="1537363"/>
    <lineage>
        <taxon>Bacteria</taxon>
        <taxon>Pseudomonadati</taxon>
        <taxon>Bacteroidota</taxon>
        <taxon>Flavobacteriia</taxon>
        <taxon>Flavobacteriales</taxon>
        <taxon>Weeksellaceae</taxon>
        <taxon>Chryseobacterium group</taxon>
        <taxon>Chryseobacterium</taxon>
    </lineage>
</organism>
<comment type="caution">
    <text evidence="3">The sequence shown here is derived from an EMBL/GenBank/DDBJ whole genome shotgun (WGS) entry which is preliminary data.</text>
</comment>
<feature type="non-terminal residue" evidence="3">
    <location>
        <position position="176"/>
    </location>
</feature>